<evidence type="ECO:0000259" key="4">
    <source>
        <dbReference type="Pfam" id="PF03328"/>
    </source>
</evidence>
<evidence type="ECO:0000256" key="1">
    <source>
        <dbReference type="ARBA" id="ARBA00005568"/>
    </source>
</evidence>
<protein>
    <submittedName>
        <fullName evidence="5">2,4-dihydroxyhept-2-ene-1,7-dioic acid aldolase</fullName>
    </submittedName>
</protein>
<dbReference type="InterPro" id="IPR040442">
    <property type="entry name" value="Pyrv_kinase-like_dom_sf"/>
</dbReference>
<keyword evidence="6" id="KW-1185">Reference proteome</keyword>
<dbReference type="PANTHER" id="PTHR30502:SF0">
    <property type="entry name" value="PHOSPHOENOLPYRUVATE CARBOXYLASE FAMILY PROTEIN"/>
    <property type="match status" value="1"/>
</dbReference>
<keyword evidence="2" id="KW-0479">Metal-binding</keyword>
<dbReference type="GO" id="GO:0046872">
    <property type="term" value="F:metal ion binding"/>
    <property type="evidence" value="ECO:0007669"/>
    <property type="project" value="UniProtKB-KW"/>
</dbReference>
<proteinExistence type="inferred from homology"/>
<dbReference type="Pfam" id="PF03328">
    <property type="entry name" value="HpcH_HpaI"/>
    <property type="match status" value="1"/>
</dbReference>
<dbReference type="GO" id="GO:0016832">
    <property type="term" value="F:aldehyde-lyase activity"/>
    <property type="evidence" value="ECO:0007669"/>
    <property type="project" value="TreeGrafter"/>
</dbReference>
<organism evidence="5 6">
    <name type="scientific">Candidatus Amphirhobacter heronislandensis</name>
    <dbReference type="NCBI Taxonomy" id="1732024"/>
    <lineage>
        <taxon>Bacteria</taxon>
        <taxon>Pseudomonadati</taxon>
        <taxon>Pseudomonadota</taxon>
        <taxon>Gammaproteobacteria</taxon>
        <taxon>Candidatus Tethybacterales</taxon>
        <taxon>Candidatus Tethybacteraceae</taxon>
        <taxon>Candidatus Amphirhobacter</taxon>
    </lineage>
</organism>
<dbReference type="PANTHER" id="PTHR30502">
    <property type="entry name" value="2-KETO-3-DEOXY-L-RHAMNONATE ALDOLASE"/>
    <property type="match status" value="1"/>
</dbReference>
<dbReference type="InterPro" id="IPR015813">
    <property type="entry name" value="Pyrv/PenolPyrv_kinase-like_dom"/>
</dbReference>
<dbReference type="EMBL" id="JADHEI010000033">
    <property type="protein sequence ID" value="MBF2735386.1"/>
    <property type="molecule type" value="Genomic_DNA"/>
</dbReference>
<dbReference type="InterPro" id="IPR050251">
    <property type="entry name" value="HpcH-HpaI_aldolase"/>
</dbReference>
<accession>A0A930Y2Y5</accession>
<name>A0A930Y2Y5_9GAMM</name>
<evidence type="ECO:0000256" key="2">
    <source>
        <dbReference type="ARBA" id="ARBA00022723"/>
    </source>
</evidence>
<dbReference type="SUPFAM" id="SSF51621">
    <property type="entry name" value="Phosphoenolpyruvate/pyruvate domain"/>
    <property type="match status" value="1"/>
</dbReference>
<keyword evidence="3" id="KW-0456">Lyase</keyword>
<dbReference type="AlphaFoldDB" id="A0A930Y2Y5"/>
<sequence>MENPIKQRFERGEPVVNGWLAIPSFFTAEAMATLPWDSLTIDMQHGLSGYDTMLPMLAAIPAATPAMARVPWLEPGIIMKSLDAGCLGIICPMVNSGADAESFIQAMRYPPRGGRSFGPTRAVLRHGPGYAAEADANCLAFAMIETKEALDDIDAIMATDGLDAVYVGPADLANSLGQPPRLDPEAKELTEAFDLVVAKAKEHKRWAGIHTGSAAYARRMIDKGFNLVSLMSDTRLLLKAGNDELARLREQDGKKDDGGVY</sequence>
<evidence type="ECO:0000313" key="5">
    <source>
        <dbReference type="EMBL" id="MBF2735386.1"/>
    </source>
</evidence>
<comment type="similarity">
    <text evidence="1">Belongs to the HpcH/HpaI aldolase family.</text>
</comment>
<comment type="caution">
    <text evidence="5">The sequence shown here is derived from an EMBL/GenBank/DDBJ whole genome shotgun (WGS) entry which is preliminary data.</text>
</comment>
<dbReference type="InterPro" id="IPR005000">
    <property type="entry name" value="Aldolase/citrate-lyase_domain"/>
</dbReference>
<feature type="domain" description="HpcH/HpaI aldolase/citrate lyase" evidence="4">
    <location>
        <begin position="27"/>
        <end position="239"/>
    </location>
</feature>
<evidence type="ECO:0000256" key="3">
    <source>
        <dbReference type="ARBA" id="ARBA00023239"/>
    </source>
</evidence>
<dbReference type="GO" id="GO:0005737">
    <property type="term" value="C:cytoplasm"/>
    <property type="evidence" value="ECO:0007669"/>
    <property type="project" value="TreeGrafter"/>
</dbReference>
<dbReference type="Gene3D" id="3.20.20.60">
    <property type="entry name" value="Phosphoenolpyruvate-binding domains"/>
    <property type="match status" value="1"/>
</dbReference>
<dbReference type="Proteomes" id="UP000604381">
    <property type="component" value="Unassembled WGS sequence"/>
</dbReference>
<evidence type="ECO:0000313" key="6">
    <source>
        <dbReference type="Proteomes" id="UP000604381"/>
    </source>
</evidence>
<gene>
    <name evidence="5" type="ORF">ISN26_04825</name>
</gene>
<reference evidence="5" key="1">
    <citation type="submission" date="2020-10" db="EMBL/GenBank/DDBJ databases">
        <title>An improved Amphimedon queenslandica hologenome assembly reveals how three proteobacterial symbionts can extend the metabolic phenotypic of their marine sponge host.</title>
        <authorList>
            <person name="Degnan B."/>
            <person name="Degnan S."/>
            <person name="Xiang X."/>
        </authorList>
    </citation>
    <scope>NUCLEOTIDE SEQUENCE</scope>
    <source>
        <strain evidence="5">AqS2</strain>
    </source>
</reference>